<evidence type="ECO:0000313" key="2">
    <source>
        <dbReference type="EMBL" id="MBP2073135.1"/>
    </source>
</evidence>
<dbReference type="PANTHER" id="PTHR43852:SF3">
    <property type="entry name" value="NUCLEOTIDYLTRANSFERASE"/>
    <property type="match status" value="1"/>
</dbReference>
<evidence type="ECO:0000259" key="1">
    <source>
        <dbReference type="Pfam" id="PF18765"/>
    </source>
</evidence>
<dbReference type="Gene3D" id="3.30.460.10">
    <property type="entry name" value="Beta Polymerase, domain 2"/>
    <property type="match status" value="1"/>
</dbReference>
<dbReference type="InterPro" id="IPR043519">
    <property type="entry name" value="NT_sf"/>
</dbReference>
<accession>A0ABS4NJB2</accession>
<reference evidence="2" key="1">
    <citation type="submission" date="2021-03" db="EMBL/GenBank/DDBJ databases">
        <title>Genomic Encyclopedia of Type Strains, Phase IV (KMG-IV): sequencing the most valuable type-strain genomes for metagenomic binning, comparative biology and taxonomic classification.</title>
        <authorList>
            <person name="Goeker M."/>
        </authorList>
    </citation>
    <scope>NUCLEOTIDE SEQUENCE</scope>
    <source>
        <strain evidence="2">DSM 101588</strain>
    </source>
</reference>
<dbReference type="PANTHER" id="PTHR43852">
    <property type="entry name" value="NUCLEOTIDYLTRANSFERASE"/>
    <property type="match status" value="1"/>
</dbReference>
<name>A0ABS4NJB2_9THEO</name>
<protein>
    <submittedName>
        <fullName evidence="2">Nucleotidyltransferase</fullName>
    </submittedName>
</protein>
<feature type="domain" description="Polymerase beta nucleotidyltransferase" evidence="1">
    <location>
        <begin position="7"/>
        <end position="93"/>
    </location>
</feature>
<proteinExistence type="predicted"/>
<dbReference type="Pfam" id="PF18765">
    <property type="entry name" value="Polbeta"/>
    <property type="match status" value="1"/>
</dbReference>
<dbReference type="SUPFAM" id="SSF81301">
    <property type="entry name" value="Nucleotidyltransferase"/>
    <property type="match status" value="1"/>
</dbReference>
<sequence length="138" mass="16483">MNYLSILKEFFKDREDIIMAFLFGSVAKGKSMKESDIDIAVYFKNYDEKLVFELWNDLEDLLKKDVDLVVLNIANATIAWEALRGKKIVVNDENFYLNYMLNVSMEAEDFREVVLDIYKIRQERRKNKMELCKDIYNR</sequence>
<dbReference type="CDD" id="cd05403">
    <property type="entry name" value="NT_KNTase_like"/>
    <property type="match status" value="1"/>
</dbReference>
<keyword evidence="3" id="KW-1185">Reference proteome</keyword>
<dbReference type="InterPro" id="IPR041633">
    <property type="entry name" value="Polbeta"/>
</dbReference>
<comment type="caution">
    <text evidence="2">The sequence shown here is derived from an EMBL/GenBank/DDBJ whole genome shotgun (WGS) entry which is preliminary data.</text>
</comment>
<dbReference type="EMBL" id="JAGGLT010000035">
    <property type="protein sequence ID" value="MBP2073135.1"/>
    <property type="molecule type" value="Genomic_DNA"/>
</dbReference>
<dbReference type="NCBIfam" id="NF047752">
    <property type="entry name" value="MntA_antitoxin"/>
    <property type="match status" value="1"/>
</dbReference>
<gene>
    <name evidence="2" type="ORF">J2Z80_002687</name>
</gene>
<organism evidence="2 3">
    <name type="scientific">Thermoanaerobacterium butyriciformans</name>
    <dbReference type="NCBI Taxonomy" id="1702242"/>
    <lineage>
        <taxon>Bacteria</taxon>
        <taxon>Bacillati</taxon>
        <taxon>Bacillota</taxon>
        <taxon>Clostridia</taxon>
        <taxon>Thermoanaerobacterales</taxon>
        <taxon>Thermoanaerobacteraceae</taxon>
        <taxon>Thermoanaerobacterium</taxon>
    </lineage>
</organism>
<evidence type="ECO:0000313" key="3">
    <source>
        <dbReference type="Proteomes" id="UP001166402"/>
    </source>
</evidence>
<dbReference type="Proteomes" id="UP001166402">
    <property type="component" value="Unassembled WGS sequence"/>
</dbReference>
<dbReference type="RefSeq" id="WP_209454786.1">
    <property type="nucleotide sequence ID" value="NZ_JAGGLT010000035.1"/>
</dbReference>
<dbReference type="InterPro" id="IPR052930">
    <property type="entry name" value="TA_antitoxin_MntA"/>
</dbReference>